<feature type="region of interest" description="Disordered" evidence="1">
    <location>
        <begin position="32"/>
        <end position="53"/>
    </location>
</feature>
<comment type="caution">
    <text evidence="2">The sequence shown here is derived from an EMBL/GenBank/DDBJ whole genome shotgun (WGS) entry which is preliminary data.</text>
</comment>
<evidence type="ECO:0000313" key="2">
    <source>
        <dbReference type="EMBL" id="ONU88239.1"/>
    </source>
</evidence>
<evidence type="ECO:0000256" key="1">
    <source>
        <dbReference type="SAM" id="MobiDB-lite"/>
    </source>
</evidence>
<reference evidence="2 3" key="1">
    <citation type="submission" date="2016-08" db="EMBL/GenBank/DDBJ databases">
        <authorList>
            <person name="Seilhamer J.J."/>
        </authorList>
    </citation>
    <scope>NUCLEOTIDE SEQUENCE [LARGE SCALE GENOMIC DNA]</scope>
    <source>
        <strain evidence="2 3">VC14762</strain>
    </source>
</reference>
<accession>A0A1V2W6D1</accession>
<protein>
    <submittedName>
        <fullName evidence="2">Uncharacterized protein</fullName>
    </submittedName>
</protein>
<sequence length="82" mass="8619">MKQFAAIYRICPIDDRVGTGVRAESVRTPEVEQAGGAAVSRGVSTGRQRPQVGVGSAAVEMSDRGCGNLSVMPSAARRVEEK</sequence>
<proteinExistence type="predicted"/>
<organism evidence="2 3">
    <name type="scientific">Burkholderia cenocepacia</name>
    <dbReference type="NCBI Taxonomy" id="95486"/>
    <lineage>
        <taxon>Bacteria</taxon>
        <taxon>Pseudomonadati</taxon>
        <taxon>Pseudomonadota</taxon>
        <taxon>Betaproteobacteria</taxon>
        <taxon>Burkholderiales</taxon>
        <taxon>Burkholderiaceae</taxon>
        <taxon>Burkholderia</taxon>
        <taxon>Burkholderia cepacia complex</taxon>
    </lineage>
</organism>
<name>A0A1V2W6D1_9BURK</name>
<gene>
    <name evidence="2" type="ORF">A8E72_11160</name>
</gene>
<evidence type="ECO:0000313" key="3">
    <source>
        <dbReference type="Proteomes" id="UP000188543"/>
    </source>
</evidence>
<dbReference type="Proteomes" id="UP000188543">
    <property type="component" value="Unassembled WGS sequence"/>
</dbReference>
<dbReference type="EMBL" id="MUTJ01000036">
    <property type="protein sequence ID" value="ONU88239.1"/>
    <property type="molecule type" value="Genomic_DNA"/>
</dbReference>
<dbReference type="AlphaFoldDB" id="A0A1V2W6D1"/>
<dbReference type="OrthoDB" id="9882610at2"/>